<dbReference type="GO" id="GO:0046656">
    <property type="term" value="P:folic acid biosynthetic process"/>
    <property type="evidence" value="ECO:0007669"/>
    <property type="project" value="UniProtKB-UniRule"/>
</dbReference>
<dbReference type="FunFam" id="3.30.1130.10:FF:000002">
    <property type="entry name" value="7,8-dihydroneopterin aldolase"/>
    <property type="match status" value="1"/>
</dbReference>
<protein>
    <recommendedName>
        <fullName evidence="8">7,8-dihydroneopterin aldolase</fullName>
        <ecNumber evidence="8">4.1.2.25</ecNumber>
    </recommendedName>
</protein>
<dbReference type="GO" id="GO:0016853">
    <property type="term" value="F:isomerase activity"/>
    <property type="evidence" value="ECO:0007669"/>
    <property type="project" value="UniProtKB-KW"/>
</dbReference>
<keyword evidence="6" id="KW-0413">Isomerase</keyword>
<dbReference type="PANTHER" id="PTHR42844">
    <property type="entry name" value="DIHYDRONEOPTERIN ALDOLASE 1-RELATED"/>
    <property type="match status" value="1"/>
</dbReference>
<keyword evidence="7 8" id="KW-0456">Lyase</keyword>
<feature type="domain" description="Dihydroneopterin aldolase/epimerase" evidence="9">
    <location>
        <begin position="9"/>
        <end position="119"/>
    </location>
</feature>
<comment type="similarity">
    <text evidence="4 8">Belongs to the DHNA family.</text>
</comment>
<evidence type="ECO:0000256" key="6">
    <source>
        <dbReference type="ARBA" id="ARBA00023235"/>
    </source>
</evidence>
<dbReference type="AlphaFoldDB" id="A0AA94EE44"/>
<dbReference type="CDD" id="cd00534">
    <property type="entry name" value="DHNA_DHNTPE"/>
    <property type="match status" value="1"/>
</dbReference>
<comment type="caution">
    <text evidence="10">The sequence shown here is derived from an EMBL/GenBank/DDBJ whole genome shotgun (WGS) entry which is preliminary data.</text>
</comment>
<evidence type="ECO:0000256" key="5">
    <source>
        <dbReference type="ARBA" id="ARBA00022909"/>
    </source>
</evidence>
<proteinExistence type="inferred from homology"/>
<dbReference type="PANTHER" id="PTHR42844:SF1">
    <property type="entry name" value="DIHYDRONEOPTERIN ALDOLASE 1-RELATED"/>
    <property type="match status" value="1"/>
</dbReference>
<dbReference type="RefSeq" id="WP_126820504.1">
    <property type="nucleotide sequence ID" value="NZ_PIPS01000006.1"/>
</dbReference>
<dbReference type="Proteomes" id="UP000286680">
    <property type="component" value="Unassembled WGS sequence"/>
</dbReference>
<gene>
    <name evidence="10" type="primary">folB</name>
    <name evidence="10" type="ORF">CWE23_13425</name>
</gene>
<dbReference type="Gene3D" id="3.30.1130.10">
    <property type="match status" value="1"/>
</dbReference>
<evidence type="ECO:0000256" key="7">
    <source>
        <dbReference type="ARBA" id="ARBA00023239"/>
    </source>
</evidence>
<dbReference type="GO" id="GO:0005737">
    <property type="term" value="C:cytoplasm"/>
    <property type="evidence" value="ECO:0007669"/>
    <property type="project" value="TreeGrafter"/>
</dbReference>
<dbReference type="SMART" id="SM00905">
    <property type="entry name" value="FolB"/>
    <property type="match status" value="1"/>
</dbReference>
<evidence type="ECO:0000256" key="2">
    <source>
        <dbReference type="ARBA" id="ARBA00001353"/>
    </source>
</evidence>
<reference evidence="11" key="1">
    <citation type="journal article" date="2018" name="Front. Microbiol.">
        <title>Genome-Based Analysis Reveals the Taxonomy and Diversity of the Family Idiomarinaceae.</title>
        <authorList>
            <person name="Liu Y."/>
            <person name="Lai Q."/>
            <person name="Shao Z."/>
        </authorList>
    </citation>
    <scope>NUCLEOTIDE SEQUENCE [LARGE SCALE GENOMIC DNA]</scope>
    <source>
        <strain evidence="11">SN-14</strain>
    </source>
</reference>
<dbReference type="InterPro" id="IPR006157">
    <property type="entry name" value="FolB_dom"/>
</dbReference>
<evidence type="ECO:0000259" key="9">
    <source>
        <dbReference type="SMART" id="SM00905"/>
    </source>
</evidence>
<name>A0AA94EE44_9GAMM</name>
<organism evidence="10 11">
    <name type="scientific">Idiomarina aquatica</name>
    <dbReference type="NCBI Taxonomy" id="1327752"/>
    <lineage>
        <taxon>Bacteria</taxon>
        <taxon>Pseudomonadati</taxon>
        <taxon>Pseudomonadota</taxon>
        <taxon>Gammaproteobacteria</taxon>
        <taxon>Alteromonadales</taxon>
        <taxon>Idiomarinaceae</taxon>
        <taxon>Idiomarina</taxon>
    </lineage>
</organism>
<accession>A0AA94EE44</accession>
<dbReference type="EMBL" id="PIPS01000006">
    <property type="protein sequence ID" value="RUO39680.1"/>
    <property type="molecule type" value="Genomic_DNA"/>
</dbReference>
<evidence type="ECO:0000256" key="4">
    <source>
        <dbReference type="ARBA" id="ARBA00005708"/>
    </source>
</evidence>
<evidence type="ECO:0000256" key="3">
    <source>
        <dbReference type="ARBA" id="ARBA00005013"/>
    </source>
</evidence>
<evidence type="ECO:0000256" key="1">
    <source>
        <dbReference type="ARBA" id="ARBA00000693"/>
    </source>
</evidence>
<keyword evidence="5 8" id="KW-0289">Folate biosynthesis</keyword>
<dbReference type="EC" id="4.1.2.25" evidence="8"/>
<dbReference type="Pfam" id="PF02152">
    <property type="entry name" value="FolB"/>
    <property type="match status" value="1"/>
</dbReference>
<evidence type="ECO:0000313" key="11">
    <source>
        <dbReference type="Proteomes" id="UP000286680"/>
    </source>
</evidence>
<comment type="catalytic activity">
    <reaction evidence="2 8">
        <text>7,8-dihydroneopterin = 6-hydroxymethyl-7,8-dihydropterin + glycolaldehyde</text>
        <dbReference type="Rhea" id="RHEA:10540"/>
        <dbReference type="ChEBI" id="CHEBI:17001"/>
        <dbReference type="ChEBI" id="CHEBI:17071"/>
        <dbReference type="ChEBI" id="CHEBI:44841"/>
        <dbReference type="EC" id="4.1.2.25"/>
    </reaction>
</comment>
<comment type="pathway">
    <text evidence="3 8">Cofactor biosynthesis; tetrahydrofolate biosynthesis; 2-amino-4-hydroxy-6-hydroxymethyl-7,8-dihydropteridine diphosphate from 7,8-dihydroneopterin triphosphate: step 3/4.</text>
</comment>
<evidence type="ECO:0000256" key="8">
    <source>
        <dbReference type="RuleBase" id="RU362079"/>
    </source>
</evidence>
<evidence type="ECO:0000313" key="10">
    <source>
        <dbReference type="EMBL" id="RUO39680.1"/>
    </source>
</evidence>
<dbReference type="InterPro" id="IPR043133">
    <property type="entry name" value="GTP-CH-I_C/QueF"/>
</dbReference>
<dbReference type="GO" id="GO:0046654">
    <property type="term" value="P:tetrahydrofolate biosynthetic process"/>
    <property type="evidence" value="ECO:0007669"/>
    <property type="project" value="UniProtKB-UniRule"/>
</dbReference>
<comment type="catalytic activity">
    <reaction evidence="1">
        <text>7,8-dihydroneopterin = 7,8-dihydromonapterin</text>
        <dbReference type="Rhea" id="RHEA:45328"/>
        <dbReference type="ChEBI" id="CHEBI:17001"/>
        <dbReference type="ChEBI" id="CHEBI:71175"/>
        <dbReference type="EC" id="5.1.99.8"/>
    </reaction>
</comment>
<dbReference type="NCBIfam" id="TIGR00526">
    <property type="entry name" value="folB_dom"/>
    <property type="match status" value="1"/>
</dbReference>
<sequence length="127" mass="14093">MSASDLDWVHIEGLQIDTVIGVYEWEQQQTQRLLIDLAMAWDIQAAAQKDDIEQALDYAKVTEAVTAWVQQKPRQLIETVAEGIAQLVLQQFGVREVEVKVSKPGAVPSAANVAVSISRRQFDSPFG</sequence>
<dbReference type="SUPFAM" id="SSF55620">
    <property type="entry name" value="Tetrahydrobiopterin biosynthesis enzymes-like"/>
    <property type="match status" value="1"/>
</dbReference>
<dbReference type="NCBIfam" id="TIGR00525">
    <property type="entry name" value="folB"/>
    <property type="match status" value="1"/>
</dbReference>
<dbReference type="InterPro" id="IPR006156">
    <property type="entry name" value="Dihydroneopterin_aldolase"/>
</dbReference>
<comment type="function">
    <text evidence="8">Catalyzes the conversion of 7,8-dihydroneopterin to 6-hydroxymethyl-7,8-dihydropterin.</text>
</comment>
<dbReference type="GO" id="GO:0004150">
    <property type="term" value="F:dihydroneopterin aldolase activity"/>
    <property type="evidence" value="ECO:0007669"/>
    <property type="project" value="UniProtKB-UniRule"/>
</dbReference>
<keyword evidence="11" id="KW-1185">Reference proteome</keyword>